<accession>A0A396GS77</accession>
<dbReference type="Gramene" id="rna47967">
    <property type="protein sequence ID" value="RHN41625.1"/>
    <property type="gene ID" value="gene47967"/>
</dbReference>
<dbReference type="NCBIfam" id="TIGR01640">
    <property type="entry name" value="F_box_assoc_1"/>
    <property type="match status" value="1"/>
</dbReference>
<comment type="caution">
    <text evidence="1">The sequence shown here is derived from an EMBL/GenBank/DDBJ whole genome shotgun (WGS) entry which is preliminary data.</text>
</comment>
<evidence type="ECO:0000313" key="1">
    <source>
        <dbReference type="EMBL" id="RHN41625.1"/>
    </source>
</evidence>
<dbReference type="EMBL" id="PSQE01000008">
    <property type="protein sequence ID" value="RHN41625.1"/>
    <property type="molecule type" value="Genomic_DNA"/>
</dbReference>
<dbReference type="OrthoDB" id="1416298at2759"/>
<organism evidence="1 2">
    <name type="scientific">Medicago truncatula</name>
    <name type="common">Barrel medic</name>
    <name type="synonym">Medicago tribuloides</name>
    <dbReference type="NCBI Taxonomy" id="3880"/>
    <lineage>
        <taxon>Eukaryota</taxon>
        <taxon>Viridiplantae</taxon>
        <taxon>Streptophyta</taxon>
        <taxon>Embryophyta</taxon>
        <taxon>Tracheophyta</taxon>
        <taxon>Spermatophyta</taxon>
        <taxon>Magnoliopsida</taxon>
        <taxon>eudicotyledons</taxon>
        <taxon>Gunneridae</taxon>
        <taxon>Pentapetalae</taxon>
        <taxon>rosids</taxon>
        <taxon>fabids</taxon>
        <taxon>Fabales</taxon>
        <taxon>Fabaceae</taxon>
        <taxon>Papilionoideae</taxon>
        <taxon>50 kb inversion clade</taxon>
        <taxon>NPAAA clade</taxon>
        <taxon>Hologalegina</taxon>
        <taxon>IRL clade</taxon>
        <taxon>Trifolieae</taxon>
        <taxon>Medicago</taxon>
    </lineage>
</organism>
<dbReference type="Proteomes" id="UP000265566">
    <property type="component" value="Chromosome 8"/>
</dbReference>
<name>A0A396GS77_MEDTR</name>
<dbReference type="InterPro" id="IPR017451">
    <property type="entry name" value="F-box-assoc_interact_dom"/>
</dbReference>
<evidence type="ECO:0000313" key="2">
    <source>
        <dbReference type="Proteomes" id="UP000265566"/>
    </source>
</evidence>
<gene>
    <name evidence="1" type="ORF">MtrunA17_Chr8g0368051</name>
</gene>
<protein>
    <submittedName>
        <fullName evidence="1">Putative F-box associated interaction domain-containing protein</fullName>
    </submittedName>
</protein>
<dbReference type="AlphaFoldDB" id="A0A396GS77"/>
<sequence>MLLLDVFENRTHVQVLSVADNVWKTIPDFPAVPLPNIYTGQGGSDGVYLNGRLNWLAIQDRPVSVDVDVWEDIEAKEFVIVSLDVETESYTQLMSPCAFDEMSSIKPPSLCILKDSLCFSHDYRRTEFIIWQMETFGVEEPWTQLLKISYQTLRTRFHDFADLKNCQLLPLHLSDHNDTLILANNQEQRAILYNLRDNTAKRTRIIDPIQWFSAKVFVESLVSII</sequence>
<reference evidence="2" key="1">
    <citation type="journal article" date="2018" name="Nat. Plants">
        <title>Whole-genome landscape of Medicago truncatula symbiotic genes.</title>
        <authorList>
            <person name="Pecrix Y."/>
            <person name="Staton S.E."/>
            <person name="Sallet E."/>
            <person name="Lelandais-Briere C."/>
            <person name="Moreau S."/>
            <person name="Carrere S."/>
            <person name="Blein T."/>
            <person name="Jardinaud M.F."/>
            <person name="Latrasse D."/>
            <person name="Zouine M."/>
            <person name="Zahm M."/>
            <person name="Kreplak J."/>
            <person name="Mayjonade B."/>
            <person name="Satge C."/>
            <person name="Perez M."/>
            <person name="Cauet S."/>
            <person name="Marande W."/>
            <person name="Chantry-Darmon C."/>
            <person name="Lopez-Roques C."/>
            <person name="Bouchez O."/>
            <person name="Berard A."/>
            <person name="Debelle F."/>
            <person name="Munos S."/>
            <person name="Bendahmane A."/>
            <person name="Berges H."/>
            <person name="Niebel A."/>
            <person name="Buitink J."/>
            <person name="Frugier F."/>
            <person name="Benhamed M."/>
            <person name="Crespi M."/>
            <person name="Gouzy J."/>
            <person name="Gamas P."/>
        </authorList>
    </citation>
    <scope>NUCLEOTIDE SEQUENCE [LARGE SCALE GENOMIC DNA]</scope>
    <source>
        <strain evidence="2">cv. Jemalong A17</strain>
    </source>
</reference>
<proteinExistence type="predicted"/>